<feature type="region of interest" description="Disordered" evidence="6">
    <location>
        <begin position="212"/>
        <end position="240"/>
    </location>
</feature>
<feature type="region of interest" description="Disordered" evidence="6">
    <location>
        <begin position="48"/>
        <end position="118"/>
    </location>
</feature>
<keyword evidence="4" id="KW-0804">Transcription</keyword>
<evidence type="ECO:0000259" key="7">
    <source>
        <dbReference type="PROSITE" id="PS50217"/>
    </source>
</evidence>
<gene>
    <name evidence="8" type="ORF">DVH24_030611</name>
</gene>
<reference evidence="8 9" key="1">
    <citation type="submission" date="2018-10" db="EMBL/GenBank/DDBJ databases">
        <title>A high-quality apple genome assembly.</title>
        <authorList>
            <person name="Hu J."/>
        </authorList>
    </citation>
    <scope>NUCLEOTIDE SEQUENCE [LARGE SCALE GENOMIC DNA]</scope>
    <source>
        <strain evidence="9">cv. HFTH1</strain>
        <tissue evidence="8">Young leaf</tissue>
    </source>
</reference>
<accession>A0A498JXK3</accession>
<feature type="domain" description="BZIP" evidence="7">
    <location>
        <begin position="266"/>
        <end position="329"/>
    </location>
</feature>
<organism evidence="8 9">
    <name type="scientific">Malus domestica</name>
    <name type="common">Apple</name>
    <name type="synonym">Pyrus malus</name>
    <dbReference type="NCBI Taxonomy" id="3750"/>
    <lineage>
        <taxon>Eukaryota</taxon>
        <taxon>Viridiplantae</taxon>
        <taxon>Streptophyta</taxon>
        <taxon>Embryophyta</taxon>
        <taxon>Tracheophyta</taxon>
        <taxon>Spermatophyta</taxon>
        <taxon>Magnoliopsida</taxon>
        <taxon>eudicotyledons</taxon>
        <taxon>Gunneridae</taxon>
        <taxon>Pentapetalae</taxon>
        <taxon>rosids</taxon>
        <taxon>fabids</taxon>
        <taxon>Rosales</taxon>
        <taxon>Rosaceae</taxon>
        <taxon>Amygdaloideae</taxon>
        <taxon>Maleae</taxon>
        <taxon>Malus</taxon>
    </lineage>
</organism>
<dbReference type="Pfam" id="PF00170">
    <property type="entry name" value="bZIP_1"/>
    <property type="match status" value="1"/>
</dbReference>
<dbReference type="EMBL" id="RDQH01000331">
    <property type="protein sequence ID" value="RXI00121.1"/>
    <property type="molecule type" value="Genomic_DNA"/>
</dbReference>
<dbReference type="Proteomes" id="UP000290289">
    <property type="component" value="Chromosome 5"/>
</dbReference>
<dbReference type="PANTHER" id="PTHR13690">
    <property type="entry name" value="TRANSCRIPTION FACTOR POSF21-RELATED"/>
    <property type="match status" value="1"/>
</dbReference>
<evidence type="ECO:0000256" key="1">
    <source>
        <dbReference type="ARBA" id="ARBA00004123"/>
    </source>
</evidence>
<evidence type="ECO:0000313" key="8">
    <source>
        <dbReference type="EMBL" id="RXI00121.1"/>
    </source>
</evidence>
<feature type="region of interest" description="Disordered" evidence="6">
    <location>
        <begin position="146"/>
        <end position="190"/>
    </location>
</feature>
<feature type="compositionally biased region" description="Low complexity" evidence="6">
    <location>
        <begin position="391"/>
        <end position="404"/>
    </location>
</feature>
<dbReference type="SUPFAM" id="SSF57959">
    <property type="entry name" value="Leucine zipper domain"/>
    <property type="match status" value="1"/>
</dbReference>
<comment type="caution">
    <text evidence="8">The sequence shown here is derived from an EMBL/GenBank/DDBJ whole genome shotgun (WGS) entry which is preliminary data.</text>
</comment>
<dbReference type="AlphaFoldDB" id="A0A498JXK3"/>
<dbReference type="InterPro" id="IPR046347">
    <property type="entry name" value="bZIP_sf"/>
</dbReference>
<feature type="compositionally biased region" description="Polar residues" evidence="6">
    <location>
        <begin position="78"/>
        <end position="107"/>
    </location>
</feature>
<keyword evidence="2" id="KW-0805">Transcription regulation</keyword>
<feature type="region of interest" description="Disordered" evidence="6">
    <location>
        <begin position="362"/>
        <end position="421"/>
    </location>
</feature>
<evidence type="ECO:0000256" key="2">
    <source>
        <dbReference type="ARBA" id="ARBA00023015"/>
    </source>
</evidence>
<keyword evidence="9" id="KW-1185">Reference proteome</keyword>
<evidence type="ECO:0000256" key="5">
    <source>
        <dbReference type="ARBA" id="ARBA00023242"/>
    </source>
</evidence>
<proteinExistence type="predicted"/>
<dbReference type="CDD" id="cd14703">
    <property type="entry name" value="bZIP_plant_RF2"/>
    <property type="match status" value="1"/>
</dbReference>
<dbReference type="SMART" id="SM00338">
    <property type="entry name" value="BRLZ"/>
    <property type="match status" value="1"/>
</dbReference>
<dbReference type="SMR" id="A0A498JXK3"/>
<dbReference type="InterPro" id="IPR004827">
    <property type="entry name" value="bZIP"/>
</dbReference>
<dbReference type="InterPro" id="IPR044759">
    <property type="entry name" value="bZIP_RF2"/>
</dbReference>
<protein>
    <recommendedName>
        <fullName evidence="7">BZIP domain-containing protein</fullName>
    </recommendedName>
</protein>
<dbReference type="GO" id="GO:0003677">
    <property type="term" value="F:DNA binding"/>
    <property type="evidence" value="ECO:0007669"/>
    <property type="project" value="UniProtKB-KW"/>
</dbReference>
<sequence>MAPLLSTCYSLTTQQLQLLQVHPTTQNQNQNQKHFSHFYQPSPFSSFAFNNLNSGHRPPPPLATSNRKKGPKDKKMDSNNINNFGAASRPSPTSSTDMEQMSETPQRGSHHRRAHSDTSFRIPNFDDLLLFDPSDLDLSCLPSPTLLPRGGNSSNNNIPMSLDSDDSSEGQPPNPFSSTPKPAASSGSTATAAHLRSLSVDSDFFDGLGLGDSGREVSGGQRSGSHHRHSSSMDGSSFDADSSVMTLNGFKKSVAPERLAELSLIDPKRAKRILANRQSAARSKERKVRYTNELERKVQTLQTEATTLSAQVTLLQRDTTVITAENKELKLRLQALEQQAQLRDALNEKLKEEVQRLKIETNQIPPGAGNGNPFYRGLPPQYGQTQHHQNHNQQNQHQQHHNQNVTNGQAHPSFMDFNGRA</sequence>
<dbReference type="PROSITE" id="PS50217">
    <property type="entry name" value="BZIP"/>
    <property type="match status" value="1"/>
</dbReference>
<dbReference type="PANTHER" id="PTHR13690:SF86">
    <property type="entry name" value="TRANSCRIPTION FACTOR VIP1"/>
    <property type="match status" value="1"/>
</dbReference>
<dbReference type="OrthoDB" id="1435597at2759"/>
<dbReference type="GO" id="GO:0003700">
    <property type="term" value="F:DNA-binding transcription factor activity"/>
    <property type="evidence" value="ECO:0007669"/>
    <property type="project" value="InterPro"/>
</dbReference>
<evidence type="ECO:0000256" key="4">
    <source>
        <dbReference type="ARBA" id="ARBA00023163"/>
    </source>
</evidence>
<dbReference type="Gramene" id="mRNA:MD05G0017000">
    <property type="protein sequence ID" value="mRNA:MD05G0017000"/>
    <property type="gene ID" value="MD05G0017000"/>
</dbReference>
<evidence type="ECO:0000256" key="6">
    <source>
        <dbReference type="SAM" id="MobiDB-lite"/>
    </source>
</evidence>
<keyword evidence="5" id="KW-0539">Nucleus</keyword>
<dbReference type="GO" id="GO:0005634">
    <property type="term" value="C:nucleus"/>
    <property type="evidence" value="ECO:0007669"/>
    <property type="project" value="UniProtKB-SubCell"/>
</dbReference>
<comment type="subcellular location">
    <subcellularLocation>
        <location evidence="1">Nucleus</location>
    </subcellularLocation>
</comment>
<evidence type="ECO:0000313" key="9">
    <source>
        <dbReference type="Proteomes" id="UP000290289"/>
    </source>
</evidence>
<name>A0A498JXK3_MALDO</name>
<dbReference type="STRING" id="3750.A0A498JXK3"/>
<keyword evidence="3" id="KW-0238">DNA-binding</keyword>
<dbReference type="FunFam" id="1.20.5.170:FF:000083">
    <property type="entry name" value="Transcription factor VIP1"/>
    <property type="match status" value="1"/>
</dbReference>
<feature type="compositionally biased region" description="Low complexity" evidence="6">
    <location>
        <begin position="177"/>
        <end position="190"/>
    </location>
</feature>
<evidence type="ECO:0000256" key="3">
    <source>
        <dbReference type="ARBA" id="ARBA00023125"/>
    </source>
</evidence>
<dbReference type="Gene3D" id="1.20.5.170">
    <property type="match status" value="1"/>
</dbReference>